<dbReference type="NCBIfam" id="TIGR00550">
    <property type="entry name" value="nadA"/>
    <property type="match status" value="1"/>
</dbReference>
<keyword evidence="9 14" id="KW-0479">Metal-binding</keyword>
<comment type="catalytic activity">
    <reaction evidence="12">
        <text>iminosuccinate + dihydroxyacetone phosphate = quinolinate + phosphate + 2 H2O + H(+)</text>
        <dbReference type="Rhea" id="RHEA:25888"/>
        <dbReference type="ChEBI" id="CHEBI:15377"/>
        <dbReference type="ChEBI" id="CHEBI:15378"/>
        <dbReference type="ChEBI" id="CHEBI:29959"/>
        <dbReference type="ChEBI" id="CHEBI:43474"/>
        <dbReference type="ChEBI" id="CHEBI:57642"/>
        <dbReference type="ChEBI" id="CHEBI:77875"/>
        <dbReference type="EC" id="2.5.1.72"/>
    </reaction>
    <physiologicalReaction direction="left-to-right" evidence="12">
        <dbReference type="Rhea" id="RHEA:25889"/>
    </physiologicalReaction>
</comment>
<evidence type="ECO:0000313" key="15">
    <source>
        <dbReference type="EMBL" id="BAY87103.1"/>
    </source>
</evidence>
<gene>
    <name evidence="14" type="primary">nadA</name>
    <name evidence="15" type="ORF">NIES267_66200</name>
</gene>
<dbReference type="GO" id="GO:0005829">
    <property type="term" value="C:cytosol"/>
    <property type="evidence" value="ECO:0007669"/>
    <property type="project" value="TreeGrafter"/>
</dbReference>
<keyword evidence="6 14" id="KW-0963">Cytoplasm</keyword>
<proteinExistence type="inferred from homology"/>
<evidence type="ECO:0000256" key="2">
    <source>
        <dbReference type="ARBA" id="ARBA00004496"/>
    </source>
</evidence>
<comment type="cofactor">
    <cofactor evidence="14">
        <name>[4Fe-4S] cluster</name>
        <dbReference type="ChEBI" id="CHEBI:49883"/>
    </cofactor>
    <text evidence="14">Binds 1 [4Fe-4S] cluster per subunit.</text>
</comment>
<dbReference type="UniPathway" id="UPA00253">
    <property type="reaction ID" value="UER00327"/>
</dbReference>
<feature type="binding site" evidence="14">
    <location>
        <begin position="213"/>
        <end position="215"/>
    </location>
    <ligand>
        <name>iminosuccinate</name>
        <dbReference type="ChEBI" id="CHEBI:77875"/>
    </ligand>
</feature>
<feature type="binding site" evidence="14">
    <location>
        <position position="56"/>
    </location>
    <ligand>
        <name>iminosuccinate</name>
        <dbReference type="ChEBI" id="CHEBI:77875"/>
    </ligand>
</feature>
<protein>
    <recommendedName>
        <fullName evidence="13 14">Quinolinate synthase</fullName>
        <ecNumber evidence="4 14">2.5.1.72</ecNumber>
    </recommendedName>
</protein>
<dbReference type="EC" id="2.5.1.72" evidence="4 14"/>
<feature type="binding site" evidence="14">
    <location>
        <position position="230"/>
    </location>
    <ligand>
        <name>iminosuccinate</name>
        <dbReference type="ChEBI" id="CHEBI:77875"/>
    </ligand>
</feature>
<evidence type="ECO:0000256" key="14">
    <source>
        <dbReference type="HAMAP-Rule" id="MF_00568"/>
    </source>
</evidence>
<dbReference type="GO" id="GO:0046872">
    <property type="term" value="F:metal ion binding"/>
    <property type="evidence" value="ECO:0007669"/>
    <property type="project" value="UniProtKB-KW"/>
</dbReference>
<reference evidence="15 16" key="1">
    <citation type="submission" date="2017-06" db="EMBL/GenBank/DDBJ databases">
        <title>Genome sequencing of cyanobaciteial culture collection at National Institute for Environmental Studies (NIES).</title>
        <authorList>
            <person name="Hirose Y."/>
            <person name="Shimura Y."/>
            <person name="Fujisawa T."/>
            <person name="Nakamura Y."/>
            <person name="Kawachi M."/>
        </authorList>
    </citation>
    <scope>NUCLEOTIDE SEQUENCE [LARGE SCALE GENOMIC DNA]</scope>
    <source>
        <strain evidence="15 16">NIES-267</strain>
    </source>
</reference>
<comment type="function">
    <text evidence="1 14">Catalyzes the condensation of iminoaspartate with dihydroxyacetone phosphate to form quinolinate.</text>
</comment>
<dbReference type="InterPro" id="IPR023066">
    <property type="entry name" value="Quinolinate_synth_type2"/>
</dbReference>
<evidence type="ECO:0000256" key="13">
    <source>
        <dbReference type="ARBA" id="ARBA00073059"/>
    </source>
</evidence>
<dbReference type="PANTHER" id="PTHR30573">
    <property type="entry name" value="QUINOLINATE SYNTHETASE A"/>
    <property type="match status" value="1"/>
</dbReference>
<evidence type="ECO:0000256" key="8">
    <source>
        <dbReference type="ARBA" id="ARBA00022679"/>
    </source>
</evidence>
<dbReference type="GO" id="GO:0008987">
    <property type="term" value="F:quinolinate synthetase A activity"/>
    <property type="evidence" value="ECO:0007669"/>
    <property type="project" value="UniProtKB-UniRule"/>
</dbReference>
<dbReference type="NCBIfam" id="NF006878">
    <property type="entry name" value="PRK09375.1-2"/>
    <property type="match status" value="1"/>
</dbReference>
<dbReference type="HAMAP" id="MF_00568">
    <property type="entry name" value="NadA_type2"/>
    <property type="match status" value="1"/>
</dbReference>
<feature type="binding site" evidence="14">
    <location>
        <position position="101"/>
    </location>
    <ligand>
        <name>[4Fe-4S] cluster</name>
        <dbReference type="ChEBI" id="CHEBI:49883"/>
    </ligand>
</feature>
<evidence type="ECO:0000256" key="11">
    <source>
        <dbReference type="ARBA" id="ARBA00023014"/>
    </source>
</evidence>
<evidence type="ECO:0000256" key="7">
    <source>
        <dbReference type="ARBA" id="ARBA00022642"/>
    </source>
</evidence>
<dbReference type="GO" id="GO:0034628">
    <property type="term" value="P:'de novo' NAD+ biosynthetic process from L-aspartate"/>
    <property type="evidence" value="ECO:0007669"/>
    <property type="project" value="TreeGrafter"/>
</dbReference>
<dbReference type="AlphaFoldDB" id="A0A1Z4M0T9"/>
<evidence type="ECO:0000256" key="10">
    <source>
        <dbReference type="ARBA" id="ARBA00023004"/>
    </source>
</evidence>
<dbReference type="FunFam" id="3.40.50.10800:FF:000001">
    <property type="entry name" value="Quinolinate synthase A"/>
    <property type="match status" value="1"/>
</dbReference>
<feature type="binding site" evidence="14">
    <location>
        <position position="144"/>
    </location>
    <ligand>
        <name>iminosuccinate</name>
        <dbReference type="ChEBI" id="CHEBI:77875"/>
    </ligand>
</feature>
<dbReference type="Pfam" id="PF02445">
    <property type="entry name" value="NadA"/>
    <property type="match status" value="1"/>
</dbReference>
<dbReference type="NCBIfam" id="NF006879">
    <property type="entry name" value="PRK09375.1-4"/>
    <property type="match status" value="1"/>
</dbReference>
<feature type="binding site" evidence="14">
    <location>
        <position position="280"/>
    </location>
    <ligand>
        <name>[4Fe-4S] cluster</name>
        <dbReference type="ChEBI" id="CHEBI:49883"/>
    </ligand>
</feature>
<dbReference type="InterPro" id="IPR003473">
    <property type="entry name" value="NadA"/>
</dbReference>
<keyword evidence="10 14" id="KW-0408">Iron</keyword>
<feature type="binding site" evidence="14">
    <location>
        <position position="187"/>
    </location>
    <ligand>
        <name>[4Fe-4S] cluster</name>
        <dbReference type="ChEBI" id="CHEBI:49883"/>
    </ligand>
</feature>
<dbReference type="SUPFAM" id="SSF142754">
    <property type="entry name" value="NadA-like"/>
    <property type="match status" value="1"/>
</dbReference>
<evidence type="ECO:0000256" key="4">
    <source>
        <dbReference type="ARBA" id="ARBA00012669"/>
    </source>
</evidence>
<evidence type="ECO:0000256" key="6">
    <source>
        <dbReference type="ARBA" id="ARBA00022490"/>
    </source>
</evidence>
<keyword evidence="11 14" id="KW-0411">Iron-sulfur</keyword>
<accession>A0A1Z4M0T9</accession>
<dbReference type="Proteomes" id="UP000218418">
    <property type="component" value="Chromosome"/>
</dbReference>
<dbReference type="EMBL" id="AP018227">
    <property type="protein sequence ID" value="BAY87103.1"/>
    <property type="molecule type" value="Genomic_DNA"/>
</dbReference>
<feature type="binding site" evidence="14">
    <location>
        <begin position="127"/>
        <end position="129"/>
    </location>
    <ligand>
        <name>iminosuccinate</name>
        <dbReference type="ChEBI" id="CHEBI:77875"/>
    </ligand>
</feature>
<evidence type="ECO:0000256" key="12">
    <source>
        <dbReference type="ARBA" id="ARBA00050125"/>
    </source>
</evidence>
<comment type="subcellular location">
    <subcellularLocation>
        <location evidence="2 14">Cytoplasm</location>
    </subcellularLocation>
</comment>
<dbReference type="FunFam" id="3.40.50.10800:FF:000003">
    <property type="entry name" value="Quinolinate synthase A"/>
    <property type="match status" value="1"/>
</dbReference>
<keyword evidence="16" id="KW-1185">Reference proteome</keyword>
<evidence type="ECO:0000256" key="5">
    <source>
        <dbReference type="ARBA" id="ARBA00022485"/>
    </source>
</evidence>
<sequence length="324" mass="36226">MFTTALRRPQTTQLGALPLDLFTAIKNLKKELNAVILAHYYQEPDIQDIADFIGDSLQLSRAAADTNADVIVFAGVHFMAETAKILNPDKLVLLPDLDAGCSLADSCPSNEFAAFKAAHPEHLVISYINCTAEIKAMSDIICTSSNAVKIVQQIPEEQPIIFAPDRNLGRYVMEQTGRDLLLWQGSCIVHETFSEKKIVQLKIEHPQAEVIAHPECETTVLQHADFIGSTAALLKYCQQSDSDEFIVATEPGIIHQMQKQAPRKQFIPAPPTNNCNCNECPFMRLNTLEKLYLAMKNREPEITMSEETRVKALRPMQRMLEMSV</sequence>
<comment type="pathway">
    <text evidence="3 14">Cofactor biosynthesis; NAD(+) biosynthesis; quinolinate from iminoaspartate: step 1/1.</text>
</comment>
<dbReference type="OrthoDB" id="9801204at2"/>
<evidence type="ECO:0000256" key="9">
    <source>
        <dbReference type="ARBA" id="ARBA00022723"/>
    </source>
</evidence>
<keyword evidence="5 14" id="KW-0004">4Fe-4S</keyword>
<organism evidence="15 16">
    <name type="scientific">Calothrix parasitica NIES-267</name>
    <dbReference type="NCBI Taxonomy" id="1973488"/>
    <lineage>
        <taxon>Bacteria</taxon>
        <taxon>Bacillati</taxon>
        <taxon>Cyanobacteriota</taxon>
        <taxon>Cyanophyceae</taxon>
        <taxon>Nostocales</taxon>
        <taxon>Calotrichaceae</taxon>
        <taxon>Calothrix</taxon>
    </lineage>
</organism>
<name>A0A1Z4M0T9_9CYAN</name>
<evidence type="ECO:0000313" key="16">
    <source>
        <dbReference type="Proteomes" id="UP000218418"/>
    </source>
</evidence>
<dbReference type="PANTHER" id="PTHR30573:SF0">
    <property type="entry name" value="QUINOLINATE SYNTHASE, CHLOROPLASTIC"/>
    <property type="match status" value="1"/>
</dbReference>
<dbReference type="InterPro" id="IPR036094">
    <property type="entry name" value="NadA_sf"/>
</dbReference>
<dbReference type="GO" id="GO:0051539">
    <property type="term" value="F:4 iron, 4 sulfur cluster binding"/>
    <property type="evidence" value="ECO:0007669"/>
    <property type="project" value="UniProtKB-KW"/>
</dbReference>
<evidence type="ECO:0000256" key="3">
    <source>
        <dbReference type="ARBA" id="ARBA00005065"/>
    </source>
</evidence>
<keyword evidence="8 14" id="KW-0808">Transferase</keyword>
<dbReference type="Gene3D" id="3.40.50.10800">
    <property type="entry name" value="NadA-like"/>
    <property type="match status" value="3"/>
</dbReference>
<comment type="similarity">
    <text evidence="14">Belongs to the quinolinate synthase family. Type 2 subfamily.</text>
</comment>
<evidence type="ECO:0000256" key="1">
    <source>
        <dbReference type="ARBA" id="ARBA00003791"/>
    </source>
</evidence>
<feature type="binding site" evidence="14">
    <location>
        <position position="39"/>
    </location>
    <ligand>
        <name>iminosuccinate</name>
        <dbReference type="ChEBI" id="CHEBI:77875"/>
    </ligand>
</feature>
<keyword evidence="7 14" id="KW-0662">Pyridine nucleotide biosynthesis</keyword>